<organism evidence="1 2">
    <name type="scientific">Pangasianodon hypophthalmus</name>
    <name type="common">Striped catfish</name>
    <name type="synonym">Helicophagus hypophthalmus</name>
    <dbReference type="NCBI Taxonomy" id="310915"/>
    <lineage>
        <taxon>Eukaryota</taxon>
        <taxon>Metazoa</taxon>
        <taxon>Chordata</taxon>
        <taxon>Craniata</taxon>
        <taxon>Vertebrata</taxon>
        <taxon>Euteleostomi</taxon>
        <taxon>Actinopterygii</taxon>
        <taxon>Neopterygii</taxon>
        <taxon>Teleostei</taxon>
        <taxon>Ostariophysi</taxon>
        <taxon>Siluriformes</taxon>
        <taxon>Pangasiidae</taxon>
        <taxon>Pangasianodon</taxon>
    </lineage>
</organism>
<comment type="caution">
    <text evidence="1">The sequence shown here is derived from an EMBL/GenBank/DDBJ whole genome shotgun (WGS) entry which is preliminary data.</text>
</comment>
<accession>A0A5N5KDW1</accession>
<dbReference type="Proteomes" id="UP000327468">
    <property type="component" value="Chromosome 24"/>
</dbReference>
<proteinExistence type="predicted"/>
<evidence type="ECO:0000313" key="2">
    <source>
        <dbReference type="Proteomes" id="UP000327468"/>
    </source>
</evidence>
<evidence type="ECO:0000313" key="1">
    <source>
        <dbReference type="EMBL" id="KAB5528512.1"/>
    </source>
</evidence>
<dbReference type="EMBL" id="VFJC01000025">
    <property type="protein sequence ID" value="KAB5528512.1"/>
    <property type="molecule type" value="Genomic_DNA"/>
</dbReference>
<protein>
    <submittedName>
        <fullName evidence="1">Uncharacterized protein</fullName>
    </submittedName>
</protein>
<reference evidence="1 2" key="1">
    <citation type="submission" date="2019-06" db="EMBL/GenBank/DDBJ databases">
        <title>A chromosome-scale genome assembly of the striped catfish, Pangasianodon hypophthalmus.</title>
        <authorList>
            <person name="Wen M."/>
            <person name="Zahm M."/>
            <person name="Roques C."/>
            <person name="Cabau C."/>
            <person name="Klopp C."/>
            <person name="Donnadieu C."/>
            <person name="Jouanno E."/>
            <person name="Avarre J.-C."/>
            <person name="Campet M."/>
            <person name="Ha T.T.T."/>
            <person name="Dugue R."/>
            <person name="Lampietro C."/>
            <person name="Louis A."/>
            <person name="Herpin A."/>
            <person name="Echchiki A."/>
            <person name="Berthelot C."/>
            <person name="Parey E."/>
            <person name="Roest-Crollius H."/>
            <person name="Braasch I."/>
            <person name="Postlethwait J."/>
            <person name="Bobe J."/>
            <person name="Montfort J."/>
            <person name="Bouchez O."/>
            <person name="Begum T."/>
            <person name="Schartl M."/>
            <person name="Guiguen Y."/>
        </authorList>
    </citation>
    <scope>NUCLEOTIDE SEQUENCE [LARGE SCALE GENOMIC DNA]</scope>
    <source>
        <strain evidence="1 2">Indonesia</strain>
        <tissue evidence="1">Blood</tissue>
    </source>
</reference>
<gene>
    <name evidence="1" type="ORF">PHYPO_G00141050</name>
</gene>
<name>A0A5N5KDW1_PANHP</name>
<keyword evidence="2" id="KW-1185">Reference proteome</keyword>
<sequence length="87" mass="9135">MLAALTDASSSSFGTDSASKGLAAIGLAARLTENFRCYESGKDERIWTTTDRRYGLSLGFGVKVALASRLTLLASLATANHQVNVAP</sequence>
<dbReference type="AlphaFoldDB" id="A0A5N5KDW1"/>